<dbReference type="PROSITE" id="PS51689">
    <property type="entry name" value="SAM_RNA_A_N6_MT"/>
    <property type="match status" value="1"/>
</dbReference>
<feature type="binding site" evidence="5">
    <location>
        <position position="35"/>
    </location>
    <ligand>
        <name>S-adenosyl-L-methionine</name>
        <dbReference type="ChEBI" id="CHEBI:59789"/>
    </ligand>
</feature>
<dbReference type="InterPro" id="IPR020598">
    <property type="entry name" value="rRNA_Ade_methylase_Trfase_N"/>
</dbReference>
<name>A0A2H0VGW7_9BACT</name>
<accession>A0A2H0VGW7</accession>
<dbReference type="CDD" id="cd02440">
    <property type="entry name" value="AdoMet_MTases"/>
    <property type="match status" value="1"/>
</dbReference>
<evidence type="ECO:0000256" key="1">
    <source>
        <dbReference type="ARBA" id="ARBA00022603"/>
    </source>
</evidence>
<keyword evidence="1 5" id="KW-0489">Methyltransferase</keyword>
<evidence type="ECO:0000256" key="5">
    <source>
        <dbReference type="PROSITE-ProRule" id="PRU01026"/>
    </source>
</evidence>
<feature type="binding site" evidence="5">
    <location>
        <position position="10"/>
    </location>
    <ligand>
        <name>S-adenosyl-L-methionine</name>
        <dbReference type="ChEBI" id="CHEBI:59789"/>
    </ligand>
</feature>
<dbReference type="GO" id="GO:0003723">
    <property type="term" value="F:RNA binding"/>
    <property type="evidence" value="ECO:0007669"/>
    <property type="project" value="UniProtKB-UniRule"/>
</dbReference>
<proteinExistence type="inferred from homology"/>
<keyword evidence="2 5" id="KW-0808">Transferase</keyword>
<evidence type="ECO:0000256" key="3">
    <source>
        <dbReference type="ARBA" id="ARBA00022691"/>
    </source>
</evidence>
<dbReference type="PANTHER" id="PTHR11727">
    <property type="entry name" value="DIMETHYLADENOSINE TRANSFERASE"/>
    <property type="match status" value="1"/>
</dbReference>
<protein>
    <submittedName>
        <fullName evidence="7">16S rRNA (Adenine(1518)-N(6)/adenine(1519)-N(6))-dimethyltransferase RsmA</fullName>
    </submittedName>
</protein>
<feature type="binding site" evidence="5">
    <location>
        <position position="83"/>
    </location>
    <ligand>
        <name>S-adenosyl-L-methionine</name>
        <dbReference type="ChEBI" id="CHEBI:59789"/>
    </ligand>
</feature>
<dbReference type="Gene3D" id="3.40.50.150">
    <property type="entry name" value="Vaccinia Virus protein VP39"/>
    <property type="match status" value="1"/>
</dbReference>
<reference evidence="8" key="1">
    <citation type="submission" date="2017-09" db="EMBL/GenBank/DDBJ databases">
        <title>Depth-based differentiation of microbial function through sediment-hosted aquifers and enrichment of novel symbionts in the deep terrestrial subsurface.</title>
        <authorList>
            <person name="Probst A.J."/>
            <person name="Ladd B."/>
            <person name="Jarett J.K."/>
            <person name="Geller-Mcgrath D.E."/>
            <person name="Sieber C.M.K."/>
            <person name="Emerson J.B."/>
            <person name="Anantharaman K."/>
            <person name="Thomas B.C."/>
            <person name="Malmstrom R."/>
            <person name="Stieglmeier M."/>
            <person name="Klingl A."/>
            <person name="Woyke T."/>
            <person name="Ryan C.M."/>
            <person name="Banfield J.F."/>
        </authorList>
    </citation>
    <scope>NUCLEOTIDE SEQUENCE [LARGE SCALE GENOMIC DNA]</scope>
</reference>
<evidence type="ECO:0000256" key="2">
    <source>
        <dbReference type="ARBA" id="ARBA00022679"/>
    </source>
</evidence>
<organism evidence="7 8">
    <name type="scientific">Candidatus Colwellbacteria bacterium CG10_big_fil_rev_8_21_14_0_10_41_28</name>
    <dbReference type="NCBI Taxonomy" id="1974539"/>
    <lineage>
        <taxon>Bacteria</taxon>
        <taxon>Candidatus Colwelliibacteriota</taxon>
    </lineage>
</organism>
<dbReference type="GO" id="GO:0000179">
    <property type="term" value="F:rRNA (adenine-N6,N6-)-dimethyltransferase activity"/>
    <property type="evidence" value="ECO:0007669"/>
    <property type="project" value="UniProtKB-UniRule"/>
</dbReference>
<dbReference type="Pfam" id="PF00398">
    <property type="entry name" value="RrnaAD"/>
    <property type="match status" value="1"/>
</dbReference>
<comment type="similarity">
    <text evidence="5">Belongs to the class I-like SAM-binding methyltransferase superfamily. rRNA adenine N(6)-methyltransferase family.</text>
</comment>
<feature type="non-terminal residue" evidence="7">
    <location>
        <position position="188"/>
    </location>
</feature>
<dbReference type="SMART" id="SM00650">
    <property type="entry name" value="rADc"/>
    <property type="match status" value="1"/>
</dbReference>
<dbReference type="PROSITE" id="PS01131">
    <property type="entry name" value="RRNA_A_DIMETH"/>
    <property type="match status" value="1"/>
</dbReference>
<dbReference type="InterPro" id="IPR020596">
    <property type="entry name" value="rRNA_Ade_Mease_Trfase_CS"/>
</dbReference>
<keyword evidence="4 5" id="KW-0694">RNA-binding</keyword>
<evidence type="ECO:0000259" key="6">
    <source>
        <dbReference type="SMART" id="SM00650"/>
    </source>
</evidence>
<gene>
    <name evidence="7" type="ORF">COT88_02015</name>
</gene>
<dbReference type="PANTHER" id="PTHR11727:SF7">
    <property type="entry name" value="DIMETHYLADENOSINE TRANSFERASE-RELATED"/>
    <property type="match status" value="1"/>
</dbReference>
<dbReference type="SUPFAM" id="SSF53335">
    <property type="entry name" value="S-adenosyl-L-methionine-dependent methyltransferases"/>
    <property type="match status" value="1"/>
</dbReference>
<dbReference type="Proteomes" id="UP000230776">
    <property type="component" value="Unassembled WGS sequence"/>
</dbReference>
<evidence type="ECO:0000256" key="4">
    <source>
        <dbReference type="ARBA" id="ARBA00022884"/>
    </source>
</evidence>
<comment type="caution">
    <text evidence="7">The sequence shown here is derived from an EMBL/GenBank/DDBJ whole genome shotgun (WGS) entry which is preliminary data.</text>
</comment>
<feature type="binding site" evidence="5">
    <location>
        <position position="8"/>
    </location>
    <ligand>
        <name>S-adenosyl-L-methionine</name>
        <dbReference type="ChEBI" id="CHEBI:59789"/>
    </ligand>
</feature>
<keyword evidence="3 5" id="KW-0949">S-adenosyl-L-methionine</keyword>
<dbReference type="AlphaFoldDB" id="A0A2H0VGW7"/>
<evidence type="ECO:0000313" key="7">
    <source>
        <dbReference type="EMBL" id="PIR98355.1"/>
    </source>
</evidence>
<sequence>MPSRLGQNFLKDHKALERIAEVVEISKEDIVVEIGPGHGELTRRLLKYGPKKLIGVELDENLIKTFLVDLSQENESLTIVNSDIKTYLPKIKEKDYKLVGNIPYYLTSHLLRIISELQNKPSLIVLTVQKEVAERICATPPKMNLLAASVLYWGSPEIVRYISKNSFRPSPKVDSAIIKIIPAPRDMD</sequence>
<feature type="binding site" evidence="5">
    <location>
        <position position="57"/>
    </location>
    <ligand>
        <name>S-adenosyl-L-methionine</name>
        <dbReference type="ChEBI" id="CHEBI:59789"/>
    </ligand>
</feature>
<feature type="binding site" evidence="5">
    <location>
        <position position="101"/>
    </location>
    <ligand>
        <name>S-adenosyl-L-methionine</name>
        <dbReference type="ChEBI" id="CHEBI:59789"/>
    </ligand>
</feature>
<feature type="domain" description="Ribosomal RNA adenine methylase transferase N-terminal" evidence="6">
    <location>
        <begin position="15"/>
        <end position="184"/>
    </location>
</feature>
<evidence type="ECO:0000313" key="8">
    <source>
        <dbReference type="Proteomes" id="UP000230776"/>
    </source>
</evidence>
<dbReference type="EMBL" id="PFAG01000020">
    <property type="protein sequence ID" value="PIR98355.1"/>
    <property type="molecule type" value="Genomic_DNA"/>
</dbReference>
<dbReference type="InterPro" id="IPR001737">
    <property type="entry name" value="KsgA/Erm"/>
</dbReference>
<dbReference type="GO" id="GO:0005829">
    <property type="term" value="C:cytosol"/>
    <property type="evidence" value="ECO:0007669"/>
    <property type="project" value="TreeGrafter"/>
</dbReference>
<dbReference type="InterPro" id="IPR029063">
    <property type="entry name" value="SAM-dependent_MTases_sf"/>
</dbReference>